<keyword evidence="2" id="KW-0732">Signal</keyword>
<comment type="caution">
    <text evidence="3">The sequence shown here is derived from an EMBL/GenBank/DDBJ whole genome shotgun (WGS) entry which is preliminary data.</text>
</comment>
<feature type="signal peptide" evidence="2">
    <location>
        <begin position="1"/>
        <end position="32"/>
    </location>
</feature>
<reference evidence="3 4" key="1">
    <citation type="submission" date="2019-08" db="EMBL/GenBank/DDBJ databases">
        <authorList>
            <person name="Karlyshev A.V."/>
        </authorList>
    </citation>
    <scope>NUCLEOTIDE SEQUENCE [LARGE SCALE GENOMIC DNA]</scope>
    <source>
        <strain evidence="3 4">Alg18-2.2</strain>
    </source>
</reference>
<protein>
    <submittedName>
        <fullName evidence="3">Uncharacterized protein</fullName>
    </submittedName>
</protein>
<evidence type="ECO:0000256" key="1">
    <source>
        <dbReference type="SAM" id="MobiDB-lite"/>
    </source>
</evidence>
<sequence length="89" mass="9427">MNATYKHTLAGLFALTAILALLAMAGNGAARAEPLPSAADTREQPTESATAADPASEAAQHRAQRRAVRAQLSMPYFSYSRALPRTAEI</sequence>
<organism evidence="3 4">
    <name type="scientific">Alkalisalibacterium limincola</name>
    <dbReference type="NCBI Taxonomy" id="2699169"/>
    <lineage>
        <taxon>Bacteria</taxon>
        <taxon>Pseudomonadati</taxon>
        <taxon>Pseudomonadota</taxon>
        <taxon>Gammaproteobacteria</taxon>
        <taxon>Lysobacterales</taxon>
        <taxon>Lysobacteraceae</taxon>
        <taxon>Alkalisalibacterium</taxon>
    </lineage>
</organism>
<proteinExistence type="predicted"/>
<name>A0A5C8KGY4_9GAMM</name>
<dbReference type="AlphaFoldDB" id="A0A5C8KGY4"/>
<gene>
    <name evidence="3" type="ORF">FU658_13395</name>
</gene>
<feature type="compositionally biased region" description="Low complexity" evidence="1">
    <location>
        <begin position="46"/>
        <end position="58"/>
    </location>
</feature>
<evidence type="ECO:0000313" key="4">
    <source>
        <dbReference type="Proteomes" id="UP000321248"/>
    </source>
</evidence>
<keyword evidence="4" id="KW-1185">Reference proteome</keyword>
<dbReference type="EMBL" id="VRTS01000012">
    <property type="protein sequence ID" value="TXK59636.1"/>
    <property type="molecule type" value="Genomic_DNA"/>
</dbReference>
<feature type="region of interest" description="Disordered" evidence="1">
    <location>
        <begin position="32"/>
        <end position="67"/>
    </location>
</feature>
<dbReference type="Proteomes" id="UP000321248">
    <property type="component" value="Unassembled WGS sequence"/>
</dbReference>
<evidence type="ECO:0000256" key="2">
    <source>
        <dbReference type="SAM" id="SignalP"/>
    </source>
</evidence>
<evidence type="ECO:0000313" key="3">
    <source>
        <dbReference type="EMBL" id="TXK59636.1"/>
    </source>
</evidence>
<dbReference type="RefSeq" id="WP_147892541.1">
    <property type="nucleotide sequence ID" value="NZ_VRTS01000012.1"/>
</dbReference>
<feature type="chain" id="PRO_5022885611" evidence="2">
    <location>
        <begin position="33"/>
        <end position="89"/>
    </location>
</feature>
<accession>A0A5C8KGY4</accession>